<accession>A0A2K8YVK8</accession>
<protein>
    <recommendedName>
        <fullName evidence="5">YtxH domain-containing protein</fullName>
    </recommendedName>
</protein>
<evidence type="ECO:0000256" key="1">
    <source>
        <dbReference type="SAM" id="MobiDB-lite"/>
    </source>
</evidence>
<keyword evidence="2" id="KW-0732">Signal</keyword>
<feature type="signal peptide" evidence="2">
    <location>
        <begin position="1"/>
        <end position="21"/>
    </location>
</feature>
<feature type="chain" id="PRO_5014959816" description="YtxH domain-containing protein" evidence="2">
    <location>
        <begin position="22"/>
        <end position="123"/>
    </location>
</feature>
<gene>
    <name evidence="3" type="ORF">CWM47_07410</name>
</gene>
<evidence type="ECO:0000313" key="4">
    <source>
        <dbReference type="Proteomes" id="UP000232883"/>
    </source>
</evidence>
<evidence type="ECO:0008006" key="5">
    <source>
        <dbReference type="Google" id="ProtNLM"/>
    </source>
</evidence>
<dbReference type="Proteomes" id="UP000232883">
    <property type="component" value="Chromosome"/>
</dbReference>
<evidence type="ECO:0000256" key="2">
    <source>
        <dbReference type="SAM" id="SignalP"/>
    </source>
</evidence>
<organism evidence="3 4">
    <name type="scientific">Spirosoma pollinicola</name>
    <dbReference type="NCBI Taxonomy" id="2057025"/>
    <lineage>
        <taxon>Bacteria</taxon>
        <taxon>Pseudomonadati</taxon>
        <taxon>Bacteroidota</taxon>
        <taxon>Cytophagia</taxon>
        <taxon>Cytophagales</taxon>
        <taxon>Cytophagaceae</taxon>
        <taxon>Spirosoma</taxon>
    </lineage>
</organism>
<sequence length="123" mass="13138">MNTKWISALALTVLISAGAYAQDTTALSKKEIRQQERAERKARVKEDLKNAGQRVGSAATEVGRGAKEKAKVADEAVSKGAAKVGSTVNKGLDKAENAIVTEADKIKAKRDSSRAEKARRDSL</sequence>
<feature type="compositionally biased region" description="Basic and acidic residues" evidence="1">
    <location>
        <begin position="64"/>
        <end position="77"/>
    </location>
</feature>
<proteinExistence type="predicted"/>
<reference evidence="3 4" key="1">
    <citation type="submission" date="2017-11" db="EMBL/GenBank/DDBJ databases">
        <title>Taxonomic description and genome sequences of Spirosoma HA7 sp. nov., isolated from pollen microhabitat of Corylus avellana.</title>
        <authorList>
            <person name="Ambika Manirajan B."/>
            <person name="Suarez C."/>
            <person name="Ratering S."/>
            <person name="Geissler-Plaum R."/>
            <person name="Cardinale M."/>
            <person name="Sylvia S."/>
        </authorList>
    </citation>
    <scope>NUCLEOTIDE SEQUENCE [LARGE SCALE GENOMIC DNA]</scope>
    <source>
        <strain evidence="3 4">HA7</strain>
    </source>
</reference>
<dbReference type="EMBL" id="CP025096">
    <property type="protein sequence ID" value="AUD01662.1"/>
    <property type="molecule type" value="Genomic_DNA"/>
</dbReference>
<keyword evidence="4" id="KW-1185">Reference proteome</keyword>
<feature type="compositionally biased region" description="Basic and acidic residues" evidence="1">
    <location>
        <begin position="32"/>
        <end position="49"/>
    </location>
</feature>
<dbReference type="AlphaFoldDB" id="A0A2K8YVK8"/>
<name>A0A2K8YVK8_9BACT</name>
<dbReference type="OrthoDB" id="961824at2"/>
<feature type="region of interest" description="Disordered" evidence="1">
    <location>
        <begin position="32"/>
        <end position="79"/>
    </location>
</feature>
<dbReference type="KEGG" id="spir:CWM47_07410"/>
<evidence type="ECO:0000313" key="3">
    <source>
        <dbReference type="EMBL" id="AUD01662.1"/>
    </source>
</evidence>
<dbReference type="RefSeq" id="WP_100987383.1">
    <property type="nucleotide sequence ID" value="NZ_CP025096.1"/>
</dbReference>